<evidence type="ECO:0000256" key="3">
    <source>
        <dbReference type="ARBA" id="ARBA00022692"/>
    </source>
</evidence>
<gene>
    <name evidence="7" type="ORF">HGMM_F21E04C16</name>
</gene>
<name>H5SFE2_9BACT</name>
<reference evidence="7" key="1">
    <citation type="journal article" date="2005" name="Environ. Microbiol.">
        <title>Genetic and functional properties of uncultivated thermophilic crenarchaeotes from a subsurface gold mine as revealed by analysis of genome fragments.</title>
        <authorList>
            <person name="Nunoura T."/>
            <person name="Hirayama H."/>
            <person name="Takami H."/>
            <person name="Oida H."/>
            <person name="Nishi S."/>
            <person name="Shimamura S."/>
            <person name="Suzuki Y."/>
            <person name="Inagaki F."/>
            <person name="Takai K."/>
            <person name="Nealson K.H."/>
            <person name="Horikoshi K."/>
        </authorList>
    </citation>
    <scope>NUCLEOTIDE SEQUENCE</scope>
</reference>
<dbReference type="InterPro" id="IPR022791">
    <property type="entry name" value="L-PG_synthase/AglD"/>
</dbReference>
<evidence type="ECO:0000256" key="4">
    <source>
        <dbReference type="ARBA" id="ARBA00022989"/>
    </source>
</evidence>
<organism evidence="7">
    <name type="scientific">uncultured Acidobacteriota bacterium</name>
    <dbReference type="NCBI Taxonomy" id="171953"/>
    <lineage>
        <taxon>Bacteria</taxon>
        <taxon>Pseudomonadati</taxon>
        <taxon>Acidobacteriota</taxon>
        <taxon>environmental samples</taxon>
    </lineage>
</organism>
<accession>H5SFE2</accession>
<evidence type="ECO:0000256" key="2">
    <source>
        <dbReference type="ARBA" id="ARBA00022475"/>
    </source>
</evidence>
<feature type="transmembrane region" description="Helical" evidence="6">
    <location>
        <begin position="151"/>
        <end position="173"/>
    </location>
</feature>
<feature type="transmembrane region" description="Helical" evidence="6">
    <location>
        <begin position="248"/>
        <end position="266"/>
    </location>
</feature>
<keyword evidence="2" id="KW-1003">Cell membrane</keyword>
<reference evidence="7" key="2">
    <citation type="journal article" date="2012" name="PLoS ONE">
        <title>A Deeply Branching Thermophilic Bacterium with an Ancient Acetyl-CoA Pathway Dominates a Subsurface Ecosystem.</title>
        <authorList>
            <person name="Takami H."/>
            <person name="Noguchi H."/>
            <person name="Takaki Y."/>
            <person name="Uchiyama I."/>
            <person name="Toyoda A."/>
            <person name="Nishi S."/>
            <person name="Chee G.-J."/>
            <person name="Arai W."/>
            <person name="Nunoura T."/>
            <person name="Itoh T."/>
            <person name="Hattori M."/>
            <person name="Takai K."/>
        </authorList>
    </citation>
    <scope>NUCLEOTIDE SEQUENCE</scope>
</reference>
<feature type="transmembrane region" description="Helical" evidence="6">
    <location>
        <begin position="222"/>
        <end position="242"/>
    </location>
</feature>
<dbReference type="PANTHER" id="PTHR39087">
    <property type="entry name" value="UPF0104 MEMBRANE PROTEIN MJ1595"/>
    <property type="match status" value="1"/>
</dbReference>
<dbReference type="GO" id="GO:0005886">
    <property type="term" value="C:plasma membrane"/>
    <property type="evidence" value="ECO:0007669"/>
    <property type="project" value="UniProtKB-SubCell"/>
</dbReference>
<evidence type="ECO:0000256" key="1">
    <source>
        <dbReference type="ARBA" id="ARBA00004651"/>
    </source>
</evidence>
<keyword evidence="3 6" id="KW-0812">Transmembrane</keyword>
<dbReference type="PANTHER" id="PTHR39087:SF2">
    <property type="entry name" value="UPF0104 MEMBRANE PROTEIN MJ1595"/>
    <property type="match status" value="1"/>
</dbReference>
<evidence type="ECO:0000313" key="7">
    <source>
        <dbReference type="EMBL" id="BAL54878.1"/>
    </source>
</evidence>
<dbReference type="AlphaFoldDB" id="H5SFE2"/>
<feature type="transmembrane region" description="Helical" evidence="6">
    <location>
        <begin position="114"/>
        <end position="139"/>
    </location>
</feature>
<dbReference type="NCBIfam" id="TIGR00374">
    <property type="entry name" value="flippase-like domain"/>
    <property type="match status" value="1"/>
</dbReference>
<dbReference type="Pfam" id="PF03706">
    <property type="entry name" value="LPG_synthase_TM"/>
    <property type="match status" value="1"/>
</dbReference>
<comment type="subcellular location">
    <subcellularLocation>
        <location evidence="1">Cell membrane</location>
        <topology evidence="1">Multi-pass membrane protein</topology>
    </subcellularLocation>
</comment>
<proteinExistence type="predicted"/>
<keyword evidence="5 6" id="KW-0472">Membrane</keyword>
<evidence type="ECO:0000256" key="6">
    <source>
        <dbReference type="SAM" id="Phobius"/>
    </source>
</evidence>
<evidence type="ECO:0000256" key="5">
    <source>
        <dbReference type="ARBA" id="ARBA00023136"/>
    </source>
</evidence>
<feature type="transmembrane region" description="Helical" evidence="6">
    <location>
        <begin position="76"/>
        <end position="93"/>
    </location>
</feature>
<feature type="transmembrane region" description="Helical" evidence="6">
    <location>
        <begin position="6"/>
        <end position="26"/>
    </location>
</feature>
<sequence length="354" mass="38106">MRGQWRTFLLWTAVAVALSGAFWYRLDWSLTRESLRRVNVPVVLLAILPILLTYLTRSLRWRAFLAPVGSPALGNTIAATVIGFSTIFVFGRIGEAARPLVLSLRERIRPSATIATILIERICDMLAVALAFALSLSLVSGSGDLHQPPAAFARLGEAALALSLLGLVGLSALRSRADGIVDLLRQRMLGLPRKLRQPILNLLRHLAEGISALRDTRALARIAGYTVLTWGLVVLSFWLVAFAFGLRLTVASVIFVIGFAMAGSLVPTPGGSAGAFHTMTMLGLMGLGIEKNKAASMALILHLVSFGPAVLVSPCFFRREGLSWATLRELMRAETALAEPTSGEGGVAARTNRE</sequence>
<dbReference type="EMBL" id="AP011702">
    <property type="protein sequence ID" value="BAL54878.1"/>
    <property type="molecule type" value="Genomic_DNA"/>
</dbReference>
<feature type="transmembrane region" description="Helical" evidence="6">
    <location>
        <begin position="38"/>
        <end position="56"/>
    </location>
</feature>
<protein>
    <submittedName>
        <fullName evidence="7">Hypothetical conserved protein</fullName>
    </submittedName>
</protein>
<keyword evidence="4 6" id="KW-1133">Transmembrane helix</keyword>